<name>A0A3D8R480_9EURO</name>
<organism evidence="1 2">
    <name type="scientific">Aspergillus mulundensis</name>
    <dbReference type="NCBI Taxonomy" id="1810919"/>
    <lineage>
        <taxon>Eukaryota</taxon>
        <taxon>Fungi</taxon>
        <taxon>Dikarya</taxon>
        <taxon>Ascomycota</taxon>
        <taxon>Pezizomycotina</taxon>
        <taxon>Eurotiomycetes</taxon>
        <taxon>Eurotiomycetidae</taxon>
        <taxon>Eurotiales</taxon>
        <taxon>Aspergillaceae</taxon>
        <taxon>Aspergillus</taxon>
        <taxon>Aspergillus subgen. Nidulantes</taxon>
    </lineage>
</organism>
<dbReference type="RefSeq" id="XP_026600586.1">
    <property type="nucleotide sequence ID" value="XM_026750573.1"/>
</dbReference>
<dbReference type="AlphaFoldDB" id="A0A3D8R480"/>
<dbReference type="EMBL" id="PVWQ01000011">
    <property type="protein sequence ID" value="RDW68797.1"/>
    <property type="molecule type" value="Genomic_DNA"/>
</dbReference>
<evidence type="ECO:0000313" key="1">
    <source>
        <dbReference type="EMBL" id="RDW68797.1"/>
    </source>
</evidence>
<comment type="caution">
    <text evidence="1">The sequence shown here is derived from an EMBL/GenBank/DDBJ whole genome shotgun (WGS) entry which is preliminary data.</text>
</comment>
<evidence type="ECO:0000313" key="2">
    <source>
        <dbReference type="Proteomes" id="UP000256690"/>
    </source>
</evidence>
<gene>
    <name evidence="1" type="ORF">DSM5745_08557</name>
</gene>
<keyword evidence="2" id="KW-1185">Reference proteome</keyword>
<proteinExistence type="predicted"/>
<reference evidence="1 2" key="1">
    <citation type="journal article" date="2018" name="IMA Fungus">
        <title>IMA Genome-F 9: Draft genome sequence of Annulohypoxylon stygium, Aspergillus mulundensis, Berkeleyomyces basicola (syn. Thielaviopsis basicola), Ceratocystis smalleyi, two Cercospora beticola strains, Coleophoma cylindrospora, Fusarium fracticaudum, Phialophora cf. hyalina, and Morchella septimelata.</title>
        <authorList>
            <person name="Wingfield B.D."/>
            <person name="Bills G.F."/>
            <person name="Dong Y."/>
            <person name="Huang W."/>
            <person name="Nel W.J."/>
            <person name="Swalarsk-Parry B.S."/>
            <person name="Vaghefi N."/>
            <person name="Wilken P.M."/>
            <person name="An Z."/>
            <person name="de Beer Z.W."/>
            <person name="De Vos L."/>
            <person name="Chen L."/>
            <person name="Duong T.A."/>
            <person name="Gao Y."/>
            <person name="Hammerbacher A."/>
            <person name="Kikkert J.R."/>
            <person name="Li Y."/>
            <person name="Li H."/>
            <person name="Li K."/>
            <person name="Li Q."/>
            <person name="Liu X."/>
            <person name="Ma X."/>
            <person name="Naidoo K."/>
            <person name="Pethybridge S.J."/>
            <person name="Sun J."/>
            <person name="Steenkamp E.T."/>
            <person name="van der Nest M.A."/>
            <person name="van Wyk S."/>
            <person name="Wingfield M.J."/>
            <person name="Xiong C."/>
            <person name="Yue Q."/>
            <person name="Zhang X."/>
        </authorList>
    </citation>
    <scope>NUCLEOTIDE SEQUENCE [LARGE SCALE GENOMIC DNA]</scope>
    <source>
        <strain evidence="1 2">DSM 5745</strain>
    </source>
</reference>
<dbReference type="OrthoDB" id="4478084at2759"/>
<protein>
    <submittedName>
        <fullName evidence="1">Uncharacterized protein</fullName>
    </submittedName>
</protein>
<dbReference type="GeneID" id="38118927"/>
<sequence>MARAAPGDIAQIWQGLMPALDPVVAATWVAPPNGTNPLALATYTRQQLLTFMRDPQYAVDMFTEGERPLRPVICWPNYPRMRDEAAVIWQYRAVDFPPGPGVPALPHTQPRIDANIQTLGVVDPIRRLIYRGDLHALDALKRADKWSPDGYGRDGMSYAAMAWNNGVHLNAGHELVLHYILYSCRKSRTWAQQPLYCPRLNSNAPSTDIHLDLILTHYYHLFWRYWSFLDRVTVLPGGHITWLEDNNGNPRLSPRSLATLADNITGGQYKSLMANNAFDLATHVPDIWYRAVNPNPNANLPQALWTSAVARAAIDTPPLTGPFLDPPLQHAFTLRNYSAFVRLLRVGACADTFLRSIDGIHGWHGRRSREWKYIAAAVHWHRNINPNPGGQVAGGTLYHVIVRMLDGRMIALALRVGLPGAYGITAAQEGVLRARLYAHARRFIQLVGGGSRFHVNGPNRTTRNDAGNTAADEVRALAAARPGIRLHSLIALL</sequence>
<dbReference type="Proteomes" id="UP000256690">
    <property type="component" value="Unassembled WGS sequence"/>
</dbReference>
<accession>A0A3D8R480</accession>